<organism evidence="1 2">
    <name type="scientific">Nitrosomonas communis</name>
    <dbReference type="NCBI Taxonomy" id="44574"/>
    <lineage>
        <taxon>Bacteria</taxon>
        <taxon>Pseudomonadati</taxon>
        <taxon>Pseudomonadota</taxon>
        <taxon>Betaproteobacteria</taxon>
        <taxon>Nitrosomonadales</taxon>
        <taxon>Nitrosomonadaceae</taxon>
        <taxon>Nitrosomonas</taxon>
    </lineage>
</organism>
<dbReference type="AlphaFoldDB" id="A0A1H2PYK7"/>
<dbReference type="EMBL" id="FNNH01000001">
    <property type="protein sequence ID" value="SDV99658.1"/>
    <property type="molecule type" value="Genomic_DNA"/>
</dbReference>
<evidence type="ECO:0000313" key="1">
    <source>
        <dbReference type="EMBL" id="SDV99658.1"/>
    </source>
</evidence>
<evidence type="ECO:0000313" key="2">
    <source>
        <dbReference type="Proteomes" id="UP000183454"/>
    </source>
</evidence>
<proteinExistence type="predicted"/>
<gene>
    <name evidence="1" type="ORF">SAMN05421882_100191</name>
</gene>
<accession>A0A1H2PYK7</accession>
<name>A0A1H2PYK7_9PROT</name>
<dbReference type="Proteomes" id="UP000183454">
    <property type="component" value="Unassembled WGS sequence"/>
</dbReference>
<sequence length="46" mass="5140">MFGTKEQAQAISSHEMAMNLEINPIYKKGTSYSENLKFSNSVVSLD</sequence>
<reference evidence="1 2" key="1">
    <citation type="submission" date="2016-10" db="EMBL/GenBank/DDBJ databases">
        <authorList>
            <person name="de Groot N.N."/>
        </authorList>
    </citation>
    <scope>NUCLEOTIDE SEQUENCE [LARGE SCALE GENOMIC DNA]</scope>
    <source>
        <strain evidence="1 2">Nm110</strain>
    </source>
</reference>
<protein>
    <submittedName>
        <fullName evidence="1">Uncharacterized protein</fullName>
    </submittedName>
</protein>